<reference evidence="1 2" key="1">
    <citation type="journal article" date="2003" name="Genome Res.">
        <title>Comparative complete genome sequence analysis of the amino acid replacements responsible for the thermostability of Corynebacterium efficiens.</title>
        <authorList>
            <person name="Nishio Y."/>
            <person name="Nakamura Y."/>
            <person name="Kawarabayasi Y."/>
            <person name="Usuda Y."/>
            <person name="Kimura E."/>
            <person name="Sugimoto S."/>
            <person name="Matsui K."/>
            <person name="Yamagishi A."/>
            <person name="Kikuchi H."/>
            <person name="Ikeo K."/>
            <person name="Gojobori T."/>
        </authorList>
    </citation>
    <scope>NUCLEOTIDE SEQUENCE [LARGE SCALE GENOMIC DNA]</scope>
    <source>
        <strain evidence="2">DSM 44549 / YS-314 / AJ 12310 / JCM 11189 / NBRC 100395</strain>
    </source>
</reference>
<dbReference type="KEGG" id="cef:CE0068"/>
<evidence type="ECO:0000313" key="2">
    <source>
        <dbReference type="Proteomes" id="UP000001409"/>
    </source>
</evidence>
<evidence type="ECO:0000313" key="1">
    <source>
        <dbReference type="EMBL" id="BAC16878.1"/>
    </source>
</evidence>
<proteinExistence type="predicted"/>
<dbReference type="AlphaFoldDB" id="Q8FUF2"/>
<accession>Q8FUF2</accession>
<dbReference type="STRING" id="196164.gene:10740458"/>
<organism evidence="1 2">
    <name type="scientific">Corynebacterium efficiens (strain DSM 44549 / YS-314 / AJ 12310 / JCM 11189 / NBRC 100395)</name>
    <dbReference type="NCBI Taxonomy" id="196164"/>
    <lineage>
        <taxon>Bacteria</taxon>
        <taxon>Bacillati</taxon>
        <taxon>Actinomycetota</taxon>
        <taxon>Actinomycetes</taxon>
        <taxon>Mycobacteriales</taxon>
        <taxon>Corynebacteriaceae</taxon>
        <taxon>Corynebacterium</taxon>
    </lineage>
</organism>
<keyword evidence="2" id="KW-1185">Reference proteome</keyword>
<dbReference type="EMBL" id="BA000035">
    <property type="protein sequence ID" value="BAC16878.1"/>
    <property type="molecule type" value="Genomic_DNA"/>
</dbReference>
<dbReference type="HOGENOM" id="CLU_2179404_0_0_11"/>
<dbReference type="Proteomes" id="UP000001409">
    <property type="component" value="Chromosome"/>
</dbReference>
<name>Q8FUF2_COREF</name>
<sequence>MKVVVKPAQHRVQPSLSGYGSEPIRAATVSSGFLLFPVHLLLDLASGLLNNVGNLGGAVEAGIGVGRRRHGHTLRWDIHVGELAQPPDADTSGRTTGCVVGIDQATIWL</sequence>
<protein>
    <submittedName>
        <fullName evidence="1">Uncharacterized protein</fullName>
    </submittedName>
</protein>